<organism evidence="2 3">
    <name type="scientific">Parabacteroides distasonis</name>
    <dbReference type="NCBI Taxonomy" id="823"/>
    <lineage>
        <taxon>Bacteria</taxon>
        <taxon>Pseudomonadati</taxon>
        <taxon>Bacteroidota</taxon>
        <taxon>Bacteroidia</taxon>
        <taxon>Bacteroidales</taxon>
        <taxon>Tannerellaceae</taxon>
        <taxon>Parabacteroides</taxon>
    </lineage>
</organism>
<reference evidence="2 3" key="1">
    <citation type="journal article" date="2019" name="Nat. Med.">
        <title>A library of human gut bacterial isolates paired with longitudinal multiomics data enables mechanistic microbiome research.</title>
        <authorList>
            <person name="Poyet M."/>
            <person name="Groussin M."/>
            <person name="Gibbons S.M."/>
            <person name="Avila-Pacheco J."/>
            <person name="Jiang X."/>
            <person name="Kearney S.M."/>
            <person name="Perrotta A.R."/>
            <person name="Berdy B."/>
            <person name="Zhao S."/>
            <person name="Lieberman T.D."/>
            <person name="Swanson P.K."/>
            <person name="Smith M."/>
            <person name="Roesemann S."/>
            <person name="Alexander J.E."/>
            <person name="Rich S.A."/>
            <person name="Livny J."/>
            <person name="Vlamakis H."/>
            <person name="Clish C."/>
            <person name="Bullock K."/>
            <person name="Deik A."/>
            <person name="Scott J."/>
            <person name="Pierce K.A."/>
            <person name="Xavier R.J."/>
            <person name="Alm E.J."/>
        </authorList>
    </citation>
    <scope>NUCLEOTIDE SEQUENCE [LARGE SCALE GENOMIC DNA]</scope>
    <source>
        <strain evidence="2 3">BIOML-A9</strain>
    </source>
</reference>
<evidence type="ECO:0000313" key="2">
    <source>
        <dbReference type="EMBL" id="MRY93574.1"/>
    </source>
</evidence>
<dbReference type="AlphaFoldDB" id="A0A7K0GVE0"/>
<evidence type="ECO:0000256" key="1">
    <source>
        <dbReference type="SAM" id="Phobius"/>
    </source>
</evidence>
<dbReference type="EMBL" id="WKMY01000005">
    <property type="protein sequence ID" value="MRY93574.1"/>
    <property type="molecule type" value="Genomic_DNA"/>
</dbReference>
<feature type="transmembrane region" description="Helical" evidence="1">
    <location>
        <begin position="92"/>
        <end position="111"/>
    </location>
</feature>
<name>A0A7K0GVE0_PARDI</name>
<keyword evidence="1" id="KW-0812">Transmembrane</keyword>
<dbReference type="Proteomes" id="UP000461276">
    <property type="component" value="Unassembled WGS sequence"/>
</dbReference>
<accession>A0A7K0GVE0</accession>
<proteinExistence type="predicted"/>
<keyword evidence="1" id="KW-1133">Transmembrane helix</keyword>
<evidence type="ECO:0000313" key="3">
    <source>
        <dbReference type="Proteomes" id="UP000461276"/>
    </source>
</evidence>
<gene>
    <name evidence="2" type="ORF">GKD67_10110</name>
</gene>
<sequence>MEAVPKSEVRLAISADSLMRLPPRASYSGKSGQANVSVSRDGDVIAVHASCDSLQILVEYYAGRSETYREAWEEMADLYEAEVKRRSNPVQIFFYGLGTGIVICVLAVILIQKQKKDGG</sequence>
<protein>
    <submittedName>
        <fullName evidence="2">Uncharacterized protein</fullName>
    </submittedName>
</protein>
<keyword evidence="1" id="KW-0472">Membrane</keyword>
<comment type="caution">
    <text evidence="2">The sequence shown here is derived from an EMBL/GenBank/DDBJ whole genome shotgun (WGS) entry which is preliminary data.</text>
</comment>